<name>A0A5B8LRI1_9HYPH</name>
<reference evidence="1 2" key="1">
    <citation type="submission" date="2019-07" db="EMBL/GenBank/DDBJ databases">
        <title>Full genome sequence of Devosia sp. Gsoil 520.</title>
        <authorList>
            <person name="Im W.-T."/>
        </authorList>
    </citation>
    <scope>NUCLEOTIDE SEQUENCE [LARGE SCALE GENOMIC DNA]</scope>
    <source>
        <strain evidence="1 2">Gsoil 520</strain>
    </source>
</reference>
<sequence>MQSLTKHQMRPAVPRSETVETSVAALADSCLGYLAENPEELLAFMQFAGFDPDALRRSVGSSALQRGLVDYFASNEPILLALCANSGMSPEQFMRVWHRLNPSG</sequence>
<gene>
    <name evidence="1" type="ORF">FPZ08_05860</name>
</gene>
<protein>
    <submittedName>
        <fullName evidence="1">DUF3572 family protein</fullName>
    </submittedName>
</protein>
<accession>A0A5B8LRI1</accession>
<dbReference type="OrthoDB" id="7356934at2"/>
<dbReference type="KEGG" id="dea:FPZ08_05860"/>
<dbReference type="EMBL" id="CP042304">
    <property type="protein sequence ID" value="QDZ10315.1"/>
    <property type="molecule type" value="Genomic_DNA"/>
</dbReference>
<proteinExistence type="predicted"/>
<dbReference type="AlphaFoldDB" id="A0A5B8LRI1"/>
<dbReference type="Proteomes" id="UP000315364">
    <property type="component" value="Chromosome"/>
</dbReference>
<keyword evidence="2" id="KW-1185">Reference proteome</keyword>
<evidence type="ECO:0000313" key="2">
    <source>
        <dbReference type="Proteomes" id="UP000315364"/>
    </source>
</evidence>
<dbReference type="InterPro" id="IPR021955">
    <property type="entry name" value="DUF3572"/>
</dbReference>
<evidence type="ECO:0000313" key="1">
    <source>
        <dbReference type="EMBL" id="QDZ10315.1"/>
    </source>
</evidence>
<organism evidence="1 2">
    <name type="scientific">Devosia ginsengisoli</name>
    <dbReference type="NCBI Taxonomy" id="400770"/>
    <lineage>
        <taxon>Bacteria</taxon>
        <taxon>Pseudomonadati</taxon>
        <taxon>Pseudomonadota</taxon>
        <taxon>Alphaproteobacteria</taxon>
        <taxon>Hyphomicrobiales</taxon>
        <taxon>Devosiaceae</taxon>
        <taxon>Devosia</taxon>
    </lineage>
</organism>
<dbReference type="Pfam" id="PF12096">
    <property type="entry name" value="DUF3572"/>
    <property type="match status" value="1"/>
</dbReference>